<proteinExistence type="predicted"/>
<protein>
    <submittedName>
        <fullName evidence="2">Glycosyltransferase</fullName>
        <ecNumber evidence="2">2.4.-.-</ecNumber>
    </submittedName>
</protein>
<evidence type="ECO:0000313" key="3">
    <source>
        <dbReference type="Proteomes" id="UP000823823"/>
    </source>
</evidence>
<organism evidence="2 3">
    <name type="scientific">Candidatus Brachybacterium merdavium</name>
    <dbReference type="NCBI Taxonomy" id="2838513"/>
    <lineage>
        <taxon>Bacteria</taxon>
        <taxon>Bacillati</taxon>
        <taxon>Actinomycetota</taxon>
        <taxon>Actinomycetes</taxon>
        <taxon>Micrococcales</taxon>
        <taxon>Dermabacteraceae</taxon>
        <taxon>Brachybacterium</taxon>
    </lineage>
</organism>
<evidence type="ECO:0000256" key="1">
    <source>
        <dbReference type="SAM" id="MobiDB-lite"/>
    </source>
</evidence>
<reference evidence="2" key="1">
    <citation type="journal article" date="2021" name="PeerJ">
        <title>Extensive microbial diversity within the chicken gut microbiome revealed by metagenomics and culture.</title>
        <authorList>
            <person name="Gilroy R."/>
            <person name="Ravi A."/>
            <person name="Getino M."/>
            <person name="Pursley I."/>
            <person name="Horton D.L."/>
            <person name="Alikhan N.F."/>
            <person name="Baker D."/>
            <person name="Gharbi K."/>
            <person name="Hall N."/>
            <person name="Watson M."/>
            <person name="Adriaenssens E.M."/>
            <person name="Foster-Nyarko E."/>
            <person name="Jarju S."/>
            <person name="Secka A."/>
            <person name="Antonio M."/>
            <person name="Oren A."/>
            <person name="Chaudhuri R.R."/>
            <person name="La Ragione R."/>
            <person name="Hildebrand F."/>
            <person name="Pallen M.J."/>
        </authorList>
    </citation>
    <scope>NUCLEOTIDE SEQUENCE</scope>
    <source>
        <strain evidence="2">ChiHjej13B12-24818</strain>
    </source>
</reference>
<feature type="region of interest" description="Disordered" evidence="1">
    <location>
        <begin position="86"/>
        <end position="107"/>
    </location>
</feature>
<sequence>MGIYFSAQEELSHRGRDYDWLRDRDELLSRADRALDAGRVDAALSWFDKALRLSYHPALHSAGGSPLVADPEHFLRPLRRSRTGAVLLSTEIPPSSRPPRPVARNRPEGSPVRLAVIAQENWTFIRPVLDALRATGRYEIREIEVEDLSGDEHPDREQVIRARHDLVTAGARIPTPARVADAYDWADVVLVEWGHHVLTWVSLLDRRPRLLVGRYHRFEVFTPFPLLHDHSVIDRLLHVSPPVRHLVDAVAPAAREVETRYVSNLLGRGLGELSEEPRNLRTLVQIGWNREIKDVLFSLEMLERLRRHDERFRLQLVGPGLPAASDENAYQRRVRARLASFDPRAVEMLGVRRDVPEILSSAGVVVSASNGEGTHESVMEGLATGCPAVIRDWPDALGYGGAASVYSADWVVSDVEEAVRRVLELQDPGRYEAETLAARRWAVEHRHPDRVIEGYEHALRPDAPGR</sequence>
<gene>
    <name evidence="2" type="ORF">H9786_12785</name>
</gene>
<dbReference type="EMBL" id="DWZH01000100">
    <property type="protein sequence ID" value="HJB11381.1"/>
    <property type="molecule type" value="Genomic_DNA"/>
</dbReference>
<keyword evidence="2" id="KW-0808">Transferase</keyword>
<dbReference type="GO" id="GO:0016757">
    <property type="term" value="F:glycosyltransferase activity"/>
    <property type="evidence" value="ECO:0007669"/>
    <property type="project" value="UniProtKB-KW"/>
</dbReference>
<reference evidence="2" key="2">
    <citation type="submission" date="2021-04" db="EMBL/GenBank/DDBJ databases">
        <authorList>
            <person name="Gilroy R."/>
        </authorList>
    </citation>
    <scope>NUCLEOTIDE SEQUENCE</scope>
    <source>
        <strain evidence="2">ChiHjej13B12-24818</strain>
    </source>
</reference>
<evidence type="ECO:0000313" key="2">
    <source>
        <dbReference type="EMBL" id="HJB11381.1"/>
    </source>
</evidence>
<dbReference type="AlphaFoldDB" id="A0A9D2LF17"/>
<dbReference type="EC" id="2.4.-.-" evidence="2"/>
<keyword evidence="2" id="KW-0328">Glycosyltransferase</keyword>
<name>A0A9D2LF17_9MICO</name>
<accession>A0A9D2LF17</accession>
<dbReference type="Proteomes" id="UP000823823">
    <property type="component" value="Unassembled WGS sequence"/>
</dbReference>
<dbReference type="Gene3D" id="3.40.50.2000">
    <property type="entry name" value="Glycogen Phosphorylase B"/>
    <property type="match status" value="1"/>
</dbReference>
<dbReference type="Pfam" id="PF13692">
    <property type="entry name" value="Glyco_trans_1_4"/>
    <property type="match status" value="1"/>
</dbReference>
<dbReference type="SUPFAM" id="SSF53756">
    <property type="entry name" value="UDP-Glycosyltransferase/glycogen phosphorylase"/>
    <property type="match status" value="1"/>
</dbReference>
<comment type="caution">
    <text evidence="2">The sequence shown here is derived from an EMBL/GenBank/DDBJ whole genome shotgun (WGS) entry which is preliminary data.</text>
</comment>